<organism evidence="2 3">
    <name type="scientific">Durusdinium trenchii</name>
    <dbReference type="NCBI Taxonomy" id="1381693"/>
    <lineage>
        <taxon>Eukaryota</taxon>
        <taxon>Sar</taxon>
        <taxon>Alveolata</taxon>
        <taxon>Dinophyceae</taxon>
        <taxon>Suessiales</taxon>
        <taxon>Symbiodiniaceae</taxon>
        <taxon>Durusdinium</taxon>
    </lineage>
</organism>
<feature type="region of interest" description="Disordered" evidence="1">
    <location>
        <begin position="411"/>
        <end position="437"/>
    </location>
</feature>
<comment type="caution">
    <text evidence="2">The sequence shown here is derived from an EMBL/GenBank/DDBJ whole genome shotgun (WGS) entry which is preliminary data.</text>
</comment>
<keyword evidence="3" id="KW-1185">Reference proteome</keyword>
<proteinExistence type="predicted"/>
<accession>A0ABP0NEB2</accession>
<feature type="region of interest" description="Disordered" evidence="1">
    <location>
        <begin position="326"/>
        <end position="349"/>
    </location>
</feature>
<feature type="non-terminal residue" evidence="2">
    <location>
        <position position="1"/>
    </location>
</feature>
<dbReference type="Proteomes" id="UP001642484">
    <property type="component" value="Unassembled WGS sequence"/>
</dbReference>
<evidence type="ECO:0000313" key="2">
    <source>
        <dbReference type="EMBL" id="CAK9061889.1"/>
    </source>
</evidence>
<dbReference type="EMBL" id="CAXAMN010021647">
    <property type="protein sequence ID" value="CAK9061889.1"/>
    <property type="molecule type" value="Genomic_DNA"/>
</dbReference>
<evidence type="ECO:0000313" key="3">
    <source>
        <dbReference type="Proteomes" id="UP001642484"/>
    </source>
</evidence>
<gene>
    <name evidence="2" type="ORF">CCMP2556_LOCUS30435</name>
</gene>
<evidence type="ECO:0000256" key="1">
    <source>
        <dbReference type="SAM" id="MobiDB-lite"/>
    </source>
</evidence>
<name>A0ABP0NEB2_9DINO</name>
<reference evidence="2 3" key="1">
    <citation type="submission" date="2024-02" db="EMBL/GenBank/DDBJ databases">
        <authorList>
            <person name="Chen Y."/>
            <person name="Shah S."/>
            <person name="Dougan E. K."/>
            <person name="Thang M."/>
            <person name="Chan C."/>
        </authorList>
    </citation>
    <scope>NUCLEOTIDE SEQUENCE [LARGE SCALE GENOMIC DNA]</scope>
</reference>
<protein>
    <submittedName>
        <fullName evidence="2">Uncharacterized protein</fullName>
    </submittedName>
</protein>
<sequence>MRQYSNTGKIANMKDLVEEMGFKVGCHVIRKDKVTAQILGFKDEYVLLDVNAGGMSGECRVDAQSFVNNEWTLFKPKTKPECLPEYWEHGTLQNPEIQQSCIRAKILLELRNSMGKCTSVVNPSCLKLMTKPKGVFAEEKIEKHALRLIPFTNAIFSREHGTENPNSSQIKVFTFQDEWDFYLVPSVQLPKEDKKGMIVPFWFVGATYDPDMANCELALAGFNSLADLIAFLDQNPAMELKSASRVEIVSLIGCRLDDGELWVPQVQTIGDSKLMLLSKWDRGLTKFLTGKCLDWNKDKKNLNSTSAGAYLDHLCKLRKAASLKAVQDAHTNESDDEVPGPSSKRARRTAVRVTADMAHFSPMVTIELPAAGGVEAKPVKVAFGTSSRDLWMEVDQSNLLHVVLGMKEWEAEKGRGRKVKNSDLPEGPSPSKPQSSV</sequence>